<feature type="chain" id="PRO_5020760612" evidence="1">
    <location>
        <begin position="23"/>
        <end position="517"/>
    </location>
</feature>
<evidence type="ECO:0000313" key="3">
    <source>
        <dbReference type="EMBL" id="TKK68221.1"/>
    </source>
</evidence>
<dbReference type="Proteomes" id="UP000305848">
    <property type="component" value="Unassembled WGS sequence"/>
</dbReference>
<name>A0A4U3KZK0_9BACT</name>
<accession>A0A4U3KZK0</accession>
<gene>
    <name evidence="3" type="ORF">FC093_11335</name>
</gene>
<dbReference type="EMBL" id="SZQL01000008">
    <property type="protein sequence ID" value="TKK68221.1"/>
    <property type="molecule type" value="Genomic_DNA"/>
</dbReference>
<protein>
    <submittedName>
        <fullName evidence="3">Serine hydrolase</fullName>
    </submittedName>
</protein>
<feature type="signal peptide" evidence="1">
    <location>
        <begin position="1"/>
        <end position="22"/>
    </location>
</feature>
<evidence type="ECO:0000256" key="1">
    <source>
        <dbReference type="SAM" id="SignalP"/>
    </source>
</evidence>
<proteinExistence type="predicted"/>
<dbReference type="PANTHER" id="PTHR43283">
    <property type="entry name" value="BETA-LACTAMASE-RELATED"/>
    <property type="match status" value="1"/>
</dbReference>
<dbReference type="GO" id="GO:0016787">
    <property type="term" value="F:hydrolase activity"/>
    <property type="evidence" value="ECO:0007669"/>
    <property type="project" value="UniProtKB-KW"/>
</dbReference>
<dbReference type="InterPro" id="IPR001466">
    <property type="entry name" value="Beta-lactam-related"/>
</dbReference>
<evidence type="ECO:0000313" key="4">
    <source>
        <dbReference type="Proteomes" id="UP000305848"/>
    </source>
</evidence>
<evidence type="ECO:0000259" key="2">
    <source>
        <dbReference type="Pfam" id="PF00144"/>
    </source>
</evidence>
<feature type="domain" description="Beta-lactamase-related" evidence="2">
    <location>
        <begin position="60"/>
        <end position="328"/>
    </location>
</feature>
<sequence length="517" mass="57603">MLMKQSVFFLAALLLLQAPLFSQTKTSLPHSTPEAEGVSARGITTFLDSVANSKHEFHSFMLLRHGKVIAEGWWNPYRADLKHTLYSLSKSFTATAVGFAKAEGKLSLDDTIVSFFPDQLPDTVSPYLSQLTVKDLLTMSVGQEPDPTGAIVPDTNWVRRFLALPIAHQPGTTFLYNSMATFMLSAIVQKVTGEKVMDYLKPRLFEPLEITGIDWETSPKGINTGGWGLRLKTEDIAKFAQLFLQKGIWNGKRILPQGWVEEASTAKIIQHPDLPQAKRDSSDWEQGYCYQMWRCRHNAYRGDGAFGQYAIVMPEEDAVIAITSETADMQGELNLIWNILLPAMHKGKLPADKEADAVLQQKLASLALPVPENHLTSATLKNINGKTFNIMPNDKHIQTLSFDFKNNKCLLTVKTDTATYNLSFGAGKWEKGETTMRGPYLVNGNHSLAGLPAFKIADDYTWMDDNTLKLVMRYIESPHTETITCHFDGKAITVDLKPSFNTNAPGAIVTLKGERKE</sequence>
<dbReference type="InterPro" id="IPR050789">
    <property type="entry name" value="Diverse_Enzym_Activities"/>
</dbReference>
<organism evidence="3 4">
    <name type="scientific">Ilyomonas limi</name>
    <dbReference type="NCBI Taxonomy" id="2575867"/>
    <lineage>
        <taxon>Bacteria</taxon>
        <taxon>Pseudomonadati</taxon>
        <taxon>Bacteroidota</taxon>
        <taxon>Chitinophagia</taxon>
        <taxon>Chitinophagales</taxon>
        <taxon>Chitinophagaceae</taxon>
        <taxon>Ilyomonas</taxon>
    </lineage>
</organism>
<comment type="caution">
    <text evidence="3">The sequence shown here is derived from an EMBL/GenBank/DDBJ whole genome shotgun (WGS) entry which is preliminary data.</text>
</comment>
<dbReference type="Gene3D" id="3.40.710.10">
    <property type="entry name" value="DD-peptidase/beta-lactamase superfamily"/>
    <property type="match status" value="1"/>
</dbReference>
<dbReference type="OrthoDB" id="1185352at2"/>
<dbReference type="Pfam" id="PF00144">
    <property type="entry name" value="Beta-lactamase"/>
    <property type="match status" value="1"/>
</dbReference>
<dbReference type="SUPFAM" id="SSF56601">
    <property type="entry name" value="beta-lactamase/transpeptidase-like"/>
    <property type="match status" value="1"/>
</dbReference>
<keyword evidence="4" id="KW-1185">Reference proteome</keyword>
<reference evidence="3 4" key="1">
    <citation type="submission" date="2019-05" db="EMBL/GenBank/DDBJ databases">
        <title>Panacibacter sp. strain 17mud1-8 Genome sequencing and assembly.</title>
        <authorList>
            <person name="Chhetri G."/>
        </authorList>
    </citation>
    <scope>NUCLEOTIDE SEQUENCE [LARGE SCALE GENOMIC DNA]</scope>
    <source>
        <strain evidence="3 4">17mud1-8</strain>
    </source>
</reference>
<dbReference type="PANTHER" id="PTHR43283:SF7">
    <property type="entry name" value="BETA-LACTAMASE-RELATED DOMAIN-CONTAINING PROTEIN"/>
    <property type="match status" value="1"/>
</dbReference>
<keyword evidence="3" id="KW-0378">Hydrolase</keyword>
<keyword evidence="1" id="KW-0732">Signal</keyword>
<dbReference type="AlphaFoldDB" id="A0A4U3KZK0"/>
<dbReference type="InterPro" id="IPR012338">
    <property type="entry name" value="Beta-lactam/transpept-like"/>
</dbReference>